<evidence type="ECO:0000259" key="1">
    <source>
        <dbReference type="Pfam" id="PF13683"/>
    </source>
</evidence>
<feature type="domain" description="Integrase catalytic" evidence="1">
    <location>
        <begin position="8"/>
        <end position="48"/>
    </location>
</feature>
<gene>
    <name evidence="2" type="ORF">CAK95_26920</name>
</gene>
<evidence type="ECO:0000313" key="3">
    <source>
        <dbReference type="Proteomes" id="UP000194137"/>
    </source>
</evidence>
<reference evidence="2 3" key="1">
    <citation type="submission" date="2017-05" db="EMBL/GenBank/DDBJ databases">
        <title>Full genome sequence of Pseudorhodoplanes sinuspersici.</title>
        <authorList>
            <person name="Dastgheib S.M.M."/>
            <person name="Shavandi M."/>
            <person name="Tirandaz H."/>
        </authorList>
    </citation>
    <scope>NUCLEOTIDE SEQUENCE [LARGE SCALE GENOMIC DNA]</scope>
    <source>
        <strain evidence="2 3">RIPI110</strain>
    </source>
</reference>
<dbReference type="Pfam" id="PF13683">
    <property type="entry name" value="rve_3"/>
    <property type="match status" value="1"/>
</dbReference>
<proteinExistence type="predicted"/>
<protein>
    <recommendedName>
        <fullName evidence="1">Integrase catalytic domain-containing protein</fullName>
    </recommendedName>
</protein>
<sequence length="69" mass="7872">MLACNRTLTRHRYLRAYDSVSEARASIGRYPDFYNRRRPHSSLDASTPSQAYFNPLPPAWLSNPGRGST</sequence>
<dbReference type="STRING" id="1235591.CAK95_26920"/>
<dbReference type="GO" id="GO:0015074">
    <property type="term" value="P:DNA integration"/>
    <property type="evidence" value="ECO:0007669"/>
    <property type="project" value="InterPro"/>
</dbReference>
<dbReference type="Proteomes" id="UP000194137">
    <property type="component" value="Chromosome"/>
</dbReference>
<evidence type="ECO:0000313" key="2">
    <source>
        <dbReference type="EMBL" id="ARQ02330.1"/>
    </source>
</evidence>
<accession>A0A1W6ZYD5</accession>
<name>A0A1W6ZYD5_9HYPH</name>
<dbReference type="EMBL" id="CP021112">
    <property type="protein sequence ID" value="ARQ02330.1"/>
    <property type="molecule type" value="Genomic_DNA"/>
</dbReference>
<dbReference type="AlphaFoldDB" id="A0A1W6ZYD5"/>
<organism evidence="2 3">
    <name type="scientific">Pseudorhodoplanes sinuspersici</name>
    <dbReference type="NCBI Taxonomy" id="1235591"/>
    <lineage>
        <taxon>Bacteria</taxon>
        <taxon>Pseudomonadati</taxon>
        <taxon>Pseudomonadota</taxon>
        <taxon>Alphaproteobacteria</taxon>
        <taxon>Hyphomicrobiales</taxon>
        <taxon>Pseudorhodoplanes</taxon>
    </lineage>
</organism>
<dbReference type="SUPFAM" id="SSF53098">
    <property type="entry name" value="Ribonuclease H-like"/>
    <property type="match status" value="1"/>
</dbReference>
<dbReference type="InterPro" id="IPR001584">
    <property type="entry name" value="Integrase_cat-core"/>
</dbReference>
<dbReference type="InterPro" id="IPR012337">
    <property type="entry name" value="RNaseH-like_sf"/>
</dbReference>
<keyword evidence="3" id="KW-1185">Reference proteome</keyword>
<dbReference type="KEGG" id="psin:CAK95_26920"/>